<protein>
    <submittedName>
        <fullName evidence="2">Uncharacterized protein</fullName>
    </submittedName>
</protein>
<reference evidence="2 3" key="1">
    <citation type="submission" date="2017-11" db="EMBL/GenBank/DDBJ databases">
        <title>De novo assembly and phasing of dikaryotic genomes from two isolates of Puccinia coronata f. sp. avenae, the causal agent of oat crown rust.</title>
        <authorList>
            <person name="Miller M.E."/>
            <person name="Zhang Y."/>
            <person name="Omidvar V."/>
            <person name="Sperschneider J."/>
            <person name="Schwessinger B."/>
            <person name="Raley C."/>
            <person name="Palmer J.M."/>
            <person name="Garnica D."/>
            <person name="Upadhyaya N."/>
            <person name="Rathjen J."/>
            <person name="Taylor J.M."/>
            <person name="Park R.F."/>
            <person name="Dodds P.N."/>
            <person name="Hirsch C.D."/>
            <person name="Kianian S.F."/>
            <person name="Figueroa M."/>
        </authorList>
    </citation>
    <scope>NUCLEOTIDE SEQUENCE [LARGE SCALE GENOMIC DNA]</scope>
    <source>
        <strain evidence="2">12NC29</strain>
    </source>
</reference>
<comment type="caution">
    <text evidence="2">The sequence shown here is derived from an EMBL/GenBank/DDBJ whole genome shotgun (WGS) entry which is preliminary data.</text>
</comment>
<proteinExistence type="predicted"/>
<name>A0A2N5TZZ8_9BASI</name>
<feature type="compositionally biased region" description="Polar residues" evidence="1">
    <location>
        <begin position="190"/>
        <end position="211"/>
    </location>
</feature>
<evidence type="ECO:0000313" key="3">
    <source>
        <dbReference type="Proteomes" id="UP000235388"/>
    </source>
</evidence>
<feature type="compositionally biased region" description="Polar residues" evidence="1">
    <location>
        <begin position="114"/>
        <end position="128"/>
    </location>
</feature>
<dbReference type="Proteomes" id="UP000235388">
    <property type="component" value="Unassembled WGS sequence"/>
</dbReference>
<dbReference type="OrthoDB" id="2505140at2759"/>
<feature type="region of interest" description="Disordered" evidence="1">
    <location>
        <begin position="151"/>
        <end position="216"/>
    </location>
</feature>
<gene>
    <name evidence="2" type="ORF">PCANC_25812</name>
</gene>
<dbReference type="EMBL" id="PGCJ01000358">
    <property type="protein sequence ID" value="PLW31063.1"/>
    <property type="molecule type" value="Genomic_DNA"/>
</dbReference>
<sequence length="645" mass="70770">MAPRASLPPALSPEQSILSSEIQQITPEEFNSNISKAESTMKALAALKLPKWLKDKISEFSQEIEAYKRATPNPSLSSATTFNQEAQTIYPEEVFAPVDPRTQAPFPPPAIQTGFLSGQSEPSKLPSSHSQSTWLLIVASQYLTEQTNPVIASSTGASGRNSTKNPSIGSDGLNPGVPASSHPPPPPADHTNQTLPQNSNPSSQPAGQAPQTSPPRLFSILKSTDVQISIMQIQQTVGGVKPSWERYQDAWKELQTLAKFQAASLQHPVPHQPDFQFERTTTSYPAWIKTIASLAPNFLSPSSNDLWNCPNIVDFTLLTKSIELEKSGSSEPFIPTTAKSTHSEATLVQFLGRLQHPPPPTVISEWAKLIATSVEIMAFNLHAPCPPQPHEDDDLVTQGVQALSYYENMKKTLASFDTPTDNTSDTVATSVQPCHRSHATDVLKDFASLIIDVCAGYVIFQTHALSDRPMTNAELKKKSRQQAALAPTNNPSASSAVTNLTSEAALQIHQESTKKLQTYQGKQNFQPLVYFLVGGVRGLFLLSKNAQTAPVSEFMSFMQAMAFIHEHSQVDQTPEEKIWSNLSAYLVELLRPSFQSPGKIVPIQQKPDPHHLAKAITIDFLNHWKIQQPTSPFLIPETTRQITEK</sequence>
<accession>A0A2N5TZZ8</accession>
<evidence type="ECO:0000256" key="1">
    <source>
        <dbReference type="SAM" id="MobiDB-lite"/>
    </source>
</evidence>
<feature type="compositionally biased region" description="Polar residues" evidence="1">
    <location>
        <begin position="151"/>
        <end position="168"/>
    </location>
</feature>
<feature type="region of interest" description="Disordered" evidence="1">
    <location>
        <begin position="107"/>
        <end position="128"/>
    </location>
</feature>
<keyword evidence="3" id="KW-1185">Reference proteome</keyword>
<evidence type="ECO:0000313" key="2">
    <source>
        <dbReference type="EMBL" id="PLW31063.1"/>
    </source>
</evidence>
<organism evidence="2 3">
    <name type="scientific">Puccinia coronata f. sp. avenae</name>
    <dbReference type="NCBI Taxonomy" id="200324"/>
    <lineage>
        <taxon>Eukaryota</taxon>
        <taxon>Fungi</taxon>
        <taxon>Dikarya</taxon>
        <taxon>Basidiomycota</taxon>
        <taxon>Pucciniomycotina</taxon>
        <taxon>Pucciniomycetes</taxon>
        <taxon>Pucciniales</taxon>
        <taxon>Pucciniaceae</taxon>
        <taxon>Puccinia</taxon>
    </lineage>
</organism>
<dbReference type="AlphaFoldDB" id="A0A2N5TZZ8"/>